<evidence type="ECO:0000313" key="1">
    <source>
        <dbReference type="EMBL" id="KAH0821492.1"/>
    </source>
</evidence>
<accession>A0A8J6HVR9</accession>
<dbReference type="AlphaFoldDB" id="A0A8J6HVR9"/>
<comment type="caution">
    <text evidence="1">The sequence shown here is derived from an EMBL/GenBank/DDBJ whole genome shotgun (WGS) entry which is preliminary data.</text>
</comment>
<keyword evidence="2" id="KW-1185">Reference proteome</keyword>
<dbReference type="EMBL" id="JABDTM020007594">
    <property type="protein sequence ID" value="KAH0821492.1"/>
    <property type="molecule type" value="Genomic_DNA"/>
</dbReference>
<evidence type="ECO:0000313" key="2">
    <source>
        <dbReference type="Proteomes" id="UP000719412"/>
    </source>
</evidence>
<gene>
    <name evidence="1" type="ORF">GEV33_001299</name>
</gene>
<dbReference type="Proteomes" id="UP000719412">
    <property type="component" value="Unassembled WGS sequence"/>
</dbReference>
<protein>
    <submittedName>
        <fullName evidence="1">Uncharacterized protein</fullName>
    </submittedName>
</protein>
<reference evidence="1" key="2">
    <citation type="submission" date="2021-08" db="EMBL/GenBank/DDBJ databases">
        <authorList>
            <person name="Eriksson T."/>
        </authorList>
    </citation>
    <scope>NUCLEOTIDE SEQUENCE</scope>
    <source>
        <strain evidence="1">Stoneville</strain>
        <tissue evidence="1">Whole head</tissue>
    </source>
</reference>
<organism evidence="1 2">
    <name type="scientific">Tenebrio molitor</name>
    <name type="common">Yellow mealworm beetle</name>
    <dbReference type="NCBI Taxonomy" id="7067"/>
    <lineage>
        <taxon>Eukaryota</taxon>
        <taxon>Metazoa</taxon>
        <taxon>Ecdysozoa</taxon>
        <taxon>Arthropoda</taxon>
        <taxon>Hexapoda</taxon>
        <taxon>Insecta</taxon>
        <taxon>Pterygota</taxon>
        <taxon>Neoptera</taxon>
        <taxon>Endopterygota</taxon>
        <taxon>Coleoptera</taxon>
        <taxon>Polyphaga</taxon>
        <taxon>Cucujiformia</taxon>
        <taxon>Tenebrionidae</taxon>
        <taxon>Tenebrio</taxon>
    </lineage>
</organism>
<sequence length="73" mass="8117">MENVLFAIKYSLRKRGRVKSGVRLLEAASAGDPAWNMTVDINPRHTGATVTLVRKEPPDSEIANSDAELPYEY</sequence>
<reference evidence="1" key="1">
    <citation type="journal article" date="2020" name="J Insects Food Feed">
        <title>The yellow mealworm (Tenebrio molitor) genome: a resource for the emerging insects as food and feed industry.</title>
        <authorList>
            <person name="Eriksson T."/>
            <person name="Andere A."/>
            <person name="Kelstrup H."/>
            <person name="Emery V."/>
            <person name="Picard C."/>
        </authorList>
    </citation>
    <scope>NUCLEOTIDE SEQUENCE</scope>
    <source>
        <strain evidence="1">Stoneville</strain>
        <tissue evidence="1">Whole head</tissue>
    </source>
</reference>
<proteinExistence type="predicted"/>
<name>A0A8J6HVR9_TENMO</name>